<evidence type="ECO:0000313" key="1">
    <source>
        <dbReference type="EMBL" id="VEV99310.1"/>
    </source>
</evidence>
<proteinExistence type="predicted"/>
<organism evidence="1">
    <name type="scientific">Pseudomonas marincola</name>
    <dbReference type="NCBI Taxonomy" id="437900"/>
    <lineage>
        <taxon>Bacteria</taxon>
        <taxon>Pseudomonadati</taxon>
        <taxon>Pseudomonadota</taxon>
        <taxon>Gammaproteobacteria</taxon>
        <taxon>Pseudomonadales</taxon>
        <taxon>Pseudomonadaceae</taxon>
        <taxon>Pseudomonas</taxon>
    </lineage>
</organism>
<protein>
    <submittedName>
        <fullName evidence="1">Uncharacterized protein</fullName>
    </submittedName>
</protein>
<name>A0A653EAV7_9PSED</name>
<accession>A0A653EAV7</accession>
<dbReference type="AlphaFoldDB" id="A0A653EAV7"/>
<sequence>MDSRSGGRFYAGNKYSWARMRPWSLCGTCVAKGELRVLHGYTRGLHFWLLSHGCANWGFIARADYRNGP</sequence>
<dbReference type="EMBL" id="LR215729">
    <property type="protein sequence ID" value="VEV99310.1"/>
    <property type="molecule type" value="Genomic_DNA"/>
</dbReference>
<gene>
    <name evidence="1" type="ORF">PMYSY11_4267</name>
</gene>
<reference evidence="1" key="1">
    <citation type="submission" date="2019-02" db="EMBL/GenBank/DDBJ databases">
        <authorList>
            <consortium name="Genoscope - CEA"/>
            <person name="William W."/>
        </authorList>
    </citation>
    <scope>NUCLEOTIDE SEQUENCE [LARGE SCALE GENOMIC DNA]</scope>
    <source>
        <strain evidence="1">YSy11</strain>
    </source>
</reference>